<proteinExistence type="predicted"/>
<dbReference type="EMBL" id="AMCI01000862">
    <property type="protein sequence ID" value="EJX07530.1"/>
    <property type="molecule type" value="Genomic_DNA"/>
</dbReference>
<protein>
    <submittedName>
        <fullName evidence="1">Uncharacterized protein</fullName>
    </submittedName>
</protein>
<evidence type="ECO:0000313" key="1">
    <source>
        <dbReference type="EMBL" id="EJX07530.1"/>
    </source>
</evidence>
<sequence>MGKRRGVSYQKRVAEINRIYDHYASHGVPNREIWRRYIYPVYAISERTFYNMLKASADPRNDIADDDMVQLKFNFDWK</sequence>
<accession>J9H235</accession>
<dbReference type="AlphaFoldDB" id="J9H235"/>
<gene>
    <name evidence="1" type="ORF">EVA_04361</name>
</gene>
<name>J9H235_9ZZZZ</name>
<reference evidence="1" key="1">
    <citation type="journal article" date="2012" name="PLoS ONE">
        <title>Gene sets for utilization of primary and secondary nutrition supplies in the distal gut of endangered iberian lynx.</title>
        <authorList>
            <person name="Alcaide M."/>
            <person name="Messina E."/>
            <person name="Richter M."/>
            <person name="Bargiela R."/>
            <person name="Peplies J."/>
            <person name="Huws S.A."/>
            <person name="Newbold C.J."/>
            <person name="Golyshin P.N."/>
            <person name="Simon M.A."/>
            <person name="Lopez G."/>
            <person name="Yakimov M.M."/>
            <person name="Ferrer M."/>
        </authorList>
    </citation>
    <scope>NUCLEOTIDE SEQUENCE</scope>
</reference>
<organism evidence="1">
    <name type="scientific">gut metagenome</name>
    <dbReference type="NCBI Taxonomy" id="749906"/>
    <lineage>
        <taxon>unclassified sequences</taxon>
        <taxon>metagenomes</taxon>
        <taxon>organismal metagenomes</taxon>
    </lineage>
</organism>
<comment type="caution">
    <text evidence="1">The sequence shown here is derived from an EMBL/GenBank/DDBJ whole genome shotgun (WGS) entry which is preliminary data.</text>
</comment>